<organism evidence="3 4">
    <name type="scientific">Robiginitalea marina</name>
    <dbReference type="NCBI Taxonomy" id="2954105"/>
    <lineage>
        <taxon>Bacteria</taxon>
        <taxon>Pseudomonadati</taxon>
        <taxon>Bacteroidota</taxon>
        <taxon>Flavobacteriia</taxon>
        <taxon>Flavobacteriales</taxon>
        <taxon>Flavobacteriaceae</taxon>
        <taxon>Robiginitalea</taxon>
    </lineage>
</organism>
<dbReference type="Gene3D" id="3.40.640.10">
    <property type="entry name" value="Type I PLP-dependent aspartate aminotransferase-like (Major domain)"/>
    <property type="match status" value="1"/>
</dbReference>
<accession>A0ABT1AV37</accession>
<dbReference type="Pfam" id="PF00266">
    <property type="entry name" value="Aminotran_5"/>
    <property type="match status" value="1"/>
</dbReference>
<dbReference type="Proteomes" id="UP001206312">
    <property type="component" value="Unassembled WGS sequence"/>
</dbReference>
<reference evidence="3 4" key="1">
    <citation type="submission" date="2022-06" db="EMBL/GenBank/DDBJ databases">
        <authorList>
            <person name="Xuan X."/>
        </authorList>
    </citation>
    <scope>NUCLEOTIDE SEQUENCE [LARGE SCALE GENOMIC DNA]</scope>
    <source>
        <strain evidence="3 4">2V75</strain>
    </source>
</reference>
<sequence length="421" mass="47383">MKKRDFIRHLGYAALAAPWVASAWEPGTPAKARMPYPKGSGEDFWSRIRADYALKPDYINLENGYYNIIPIPVMEQFTEHVRQVNYEGAYYMRTVQWENKKRVAARLAGMLVCPEDTVVITRNTTESLDMIIGGYPWKEGDEAVYALQDYGAMKDHFRQVSDRYGVVCRQVSVPNHPASDEELVALYEQQLTPRTRLLMICHMINITGQILPVRKICDMAHRHGVEVLVDGAHCVGQFPVNIPELHCDYYGSSLHKWLSAPLGAGMLYVGKEHIPKIWPLLADYPRDPGDIGRLNHTGTHPVHTDLAIGDAMDYLEGIGLERKAERLGFLQRYWSDALRGVPNIVINTPEAPERSCAIANVGVSHMKPARLATTLLEEFKIFTVAIDYANVQGCRITPNVYTTTAELDRFIGAMKTLAARA</sequence>
<dbReference type="GO" id="GO:0008483">
    <property type="term" value="F:transaminase activity"/>
    <property type="evidence" value="ECO:0007669"/>
    <property type="project" value="UniProtKB-KW"/>
</dbReference>
<keyword evidence="1" id="KW-0663">Pyridoxal phosphate</keyword>
<proteinExistence type="predicted"/>
<feature type="domain" description="Aminotransferase class V" evidence="2">
    <location>
        <begin position="104"/>
        <end position="382"/>
    </location>
</feature>
<evidence type="ECO:0000256" key="1">
    <source>
        <dbReference type="ARBA" id="ARBA00022898"/>
    </source>
</evidence>
<evidence type="ECO:0000259" key="2">
    <source>
        <dbReference type="Pfam" id="PF00266"/>
    </source>
</evidence>
<gene>
    <name evidence="3" type="ORF">NG653_03245</name>
</gene>
<dbReference type="SUPFAM" id="SSF53383">
    <property type="entry name" value="PLP-dependent transferases"/>
    <property type="match status" value="1"/>
</dbReference>
<dbReference type="Gene3D" id="3.90.1150.10">
    <property type="entry name" value="Aspartate Aminotransferase, domain 1"/>
    <property type="match status" value="1"/>
</dbReference>
<dbReference type="InterPro" id="IPR015421">
    <property type="entry name" value="PyrdxlP-dep_Trfase_major"/>
</dbReference>
<dbReference type="PANTHER" id="PTHR43092">
    <property type="entry name" value="L-CYSTEINE DESULFHYDRASE"/>
    <property type="match status" value="1"/>
</dbReference>
<evidence type="ECO:0000313" key="4">
    <source>
        <dbReference type="Proteomes" id="UP001206312"/>
    </source>
</evidence>
<dbReference type="EMBL" id="JAMXIB010000002">
    <property type="protein sequence ID" value="MCO5723857.1"/>
    <property type="molecule type" value="Genomic_DNA"/>
</dbReference>
<dbReference type="InterPro" id="IPR015424">
    <property type="entry name" value="PyrdxlP-dep_Trfase"/>
</dbReference>
<dbReference type="InterPro" id="IPR000192">
    <property type="entry name" value="Aminotrans_V_dom"/>
</dbReference>
<dbReference type="PANTHER" id="PTHR43092:SF6">
    <property type="entry name" value="BLR1280 PROTEIN"/>
    <property type="match status" value="1"/>
</dbReference>
<keyword evidence="3" id="KW-0808">Transferase</keyword>
<dbReference type="RefSeq" id="WP_252740233.1">
    <property type="nucleotide sequence ID" value="NZ_JAMXIB010000002.1"/>
</dbReference>
<protein>
    <submittedName>
        <fullName evidence="3">Aminotransferase class V-fold PLP-dependent enzyme</fullName>
    </submittedName>
</protein>
<name>A0ABT1AV37_9FLAO</name>
<dbReference type="InterPro" id="IPR015422">
    <property type="entry name" value="PyrdxlP-dep_Trfase_small"/>
</dbReference>
<keyword evidence="4" id="KW-1185">Reference proteome</keyword>
<keyword evidence="3" id="KW-0032">Aminotransferase</keyword>
<evidence type="ECO:0000313" key="3">
    <source>
        <dbReference type="EMBL" id="MCO5723857.1"/>
    </source>
</evidence>
<comment type="caution">
    <text evidence="3">The sequence shown here is derived from an EMBL/GenBank/DDBJ whole genome shotgun (WGS) entry which is preliminary data.</text>
</comment>